<evidence type="ECO:0000256" key="2">
    <source>
        <dbReference type="SAM" id="Phobius"/>
    </source>
</evidence>
<evidence type="ECO:0000313" key="3">
    <source>
        <dbReference type="EMBL" id="SDK26331.1"/>
    </source>
</evidence>
<keyword evidence="4" id="KW-1185">Reference proteome</keyword>
<dbReference type="GO" id="GO:0006310">
    <property type="term" value="P:DNA recombination"/>
    <property type="evidence" value="ECO:0007669"/>
    <property type="project" value="UniProtKB-KW"/>
</dbReference>
<keyword evidence="2" id="KW-0472">Membrane</keyword>
<feature type="transmembrane region" description="Helical" evidence="2">
    <location>
        <begin position="382"/>
        <end position="405"/>
    </location>
</feature>
<dbReference type="SUPFAM" id="SSF56349">
    <property type="entry name" value="DNA breaking-rejoining enzymes"/>
    <property type="match status" value="1"/>
</dbReference>
<evidence type="ECO:0000313" key="4">
    <source>
        <dbReference type="Proteomes" id="UP000199527"/>
    </source>
</evidence>
<dbReference type="OrthoDB" id="8914001at2"/>
<organism evidence="3 4">
    <name type="scientific">Ferrimonas sediminum</name>
    <dbReference type="NCBI Taxonomy" id="718193"/>
    <lineage>
        <taxon>Bacteria</taxon>
        <taxon>Pseudomonadati</taxon>
        <taxon>Pseudomonadota</taxon>
        <taxon>Gammaproteobacteria</taxon>
        <taxon>Alteromonadales</taxon>
        <taxon>Ferrimonadaceae</taxon>
        <taxon>Ferrimonas</taxon>
    </lineage>
</organism>
<dbReference type="InterPro" id="IPR013762">
    <property type="entry name" value="Integrase-like_cat_sf"/>
</dbReference>
<keyword evidence="2" id="KW-1133">Transmembrane helix</keyword>
<dbReference type="Proteomes" id="UP000199527">
    <property type="component" value="Unassembled WGS sequence"/>
</dbReference>
<sequence length="670" mass="77428">MSQNYADGTSTQISENDLLDFLDSSIYPKPRWMMNDSIYDNEWMMAKSGFDSPTIINSKTCNKLSFKKLISPGEYLTDKVNEPLLTDIRNSLLYLDITERITRPKRITEILATATKLILHANEIRHADGKPPVRTLQLIKFDDIKDYLLSFGVDKETFNYTLETIIERWDSPEKINWNLIKFEFCTDTRKFATLKHKIKTYLKAHNEILSRASHYKLEYPNANIRKFDIDTDLCPAENTISNEISKLEALYTARPAQKYMFQHSAISQFSNGHAIFSKMMSSKKTQTMPVNVALYTLSSALNFARAYGPSLREYVVALSKSEKDSINDLNIQPSRVQRNTSEIKKYAFENTEIPNHLEKLNITSWEGEGFEKIEHAKLRKGLSVGAAILLYIASMWILLASFGAGRLTSLITLKRSCFQQSPIDGLFDIVMRIPKSSERFELEDVHRPIPDLIYDYGLEFASFVCELEERQGYFANEDEVFLFSRILSLHSYDAFTHSSYDRSEDPIYRYPLSGDTIYKAICFFQDWSESPLIDGKRWYPSNHQFRRLFAVLYFNFSDEVGLEELSWFMGHSDLEQTFHYAEVAPTDEWIDEAEAAIARAGALLNKVIHGDDIVNDIVNKARKVTSICLVLEPLIRTMISEHKSQTGQEVRFYKIEGKEVFFYFCKPEEE</sequence>
<name>A0A1G9AGD0_9GAMM</name>
<gene>
    <name evidence="3" type="ORF">SAMN04488540_12331</name>
</gene>
<reference evidence="4" key="1">
    <citation type="submission" date="2016-10" db="EMBL/GenBank/DDBJ databases">
        <authorList>
            <person name="Varghese N."/>
            <person name="Submissions S."/>
        </authorList>
    </citation>
    <scope>NUCLEOTIDE SEQUENCE [LARGE SCALE GENOMIC DNA]</scope>
    <source>
        <strain evidence="4">DSM 23317</strain>
    </source>
</reference>
<dbReference type="GO" id="GO:0015074">
    <property type="term" value="P:DNA integration"/>
    <property type="evidence" value="ECO:0007669"/>
    <property type="project" value="InterPro"/>
</dbReference>
<dbReference type="AlphaFoldDB" id="A0A1G9AGD0"/>
<evidence type="ECO:0008006" key="5">
    <source>
        <dbReference type="Google" id="ProtNLM"/>
    </source>
</evidence>
<proteinExistence type="predicted"/>
<accession>A0A1G9AGD0</accession>
<dbReference type="Gene3D" id="1.10.443.10">
    <property type="entry name" value="Intergrase catalytic core"/>
    <property type="match status" value="1"/>
</dbReference>
<dbReference type="EMBL" id="FNEM01000023">
    <property type="protein sequence ID" value="SDK26331.1"/>
    <property type="molecule type" value="Genomic_DNA"/>
</dbReference>
<keyword evidence="1" id="KW-0233">DNA recombination</keyword>
<evidence type="ECO:0000256" key="1">
    <source>
        <dbReference type="ARBA" id="ARBA00023172"/>
    </source>
</evidence>
<dbReference type="GO" id="GO:0003677">
    <property type="term" value="F:DNA binding"/>
    <property type="evidence" value="ECO:0007669"/>
    <property type="project" value="InterPro"/>
</dbReference>
<protein>
    <recommendedName>
        <fullName evidence="5">Phage integrase family protein</fullName>
    </recommendedName>
</protein>
<keyword evidence="2" id="KW-0812">Transmembrane</keyword>
<dbReference type="RefSeq" id="WP_090368118.1">
    <property type="nucleotide sequence ID" value="NZ_FNEM01000023.1"/>
</dbReference>
<dbReference type="InterPro" id="IPR011010">
    <property type="entry name" value="DNA_brk_join_enz"/>
</dbReference>